<comment type="similarity">
    <text evidence="1">Belongs to the UDP-glycosyltransferase family.</text>
</comment>
<dbReference type="AlphaFoldDB" id="A0A5J9VW64"/>
<dbReference type="GO" id="GO:0080043">
    <property type="term" value="F:quercetin 3-O-glucosyltransferase activity"/>
    <property type="evidence" value="ECO:0007669"/>
    <property type="project" value="TreeGrafter"/>
</dbReference>
<dbReference type="Proteomes" id="UP000324897">
    <property type="component" value="Chromosome 4"/>
</dbReference>
<reference evidence="2 3" key="1">
    <citation type="journal article" date="2019" name="Sci. Rep.">
        <title>A high-quality genome of Eragrostis curvula grass provides insights into Poaceae evolution and supports new strategies to enhance forage quality.</title>
        <authorList>
            <person name="Carballo J."/>
            <person name="Santos B.A.C.M."/>
            <person name="Zappacosta D."/>
            <person name="Garbus I."/>
            <person name="Selva J.P."/>
            <person name="Gallo C.A."/>
            <person name="Diaz A."/>
            <person name="Albertini E."/>
            <person name="Caccamo M."/>
            <person name="Echenique V."/>
        </authorList>
    </citation>
    <scope>NUCLEOTIDE SEQUENCE [LARGE SCALE GENOMIC DNA]</scope>
    <source>
        <strain evidence="3">cv. Victoria</strain>
        <tissue evidence="2">Leaf</tissue>
    </source>
</reference>
<evidence type="ECO:0000256" key="1">
    <source>
        <dbReference type="ARBA" id="ARBA00009995"/>
    </source>
</evidence>
<dbReference type="GO" id="GO:0080044">
    <property type="term" value="F:quercetin 7-O-glucosyltransferase activity"/>
    <property type="evidence" value="ECO:0007669"/>
    <property type="project" value="TreeGrafter"/>
</dbReference>
<protein>
    <submittedName>
        <fullName evidence="2">Uncharacterized protein</fullName>
    </submittedName>
</protein>
<sequence>MVDFQEARGGDVVGVSGRGAETRPARRVLVFPLPFQGHINPMLQLADVLHGRGLAVTVLHTHFNALDPALHPAFDFVPVPDGVPAEVAAAKKGNIIDIILAMNEAMEASTAVDEVLASVMADETRPRPACMFIDGNLLAVQKAAARLGLPTLVLRTGSAACLECFLAYPMLCERDSQLYMPVKELPPLRVRDLFFSINNDHEKVRKVLARITETVKGSSGVVINTFEALETKELERIRGELDLPLVLAAGPLHKAIFYKHW</sequence>
<gene>
    <name evidence="2" type="ORF">EJB05_13287</name>
</gene>
<name>A0A5J9VW64_9POAL</name>
<accession>A0A5J9VW64</accession>
<dbReference type="PANTHER" id="PTHR11926:SF1451">
    <property type="entry name" value="OS07G0241500 PROTEIN"/>
    <property type="match status" value="1"/>
</dbReference>
<dbReference type="PANTHER" id="PTHR11926">
    <property type="entry name" value="GLUCOSYL/GLUCURONOSYL TRANSFERASES"/>
    <property type="match status" value="1"/>
</dbReference>
<evidence type="ECO:0000313" key="2">
    <source>
        <dbReference type="EMBL" id="TVU39845.1"/>
    </source>
</evidence>
<proteinExistence type="inferred from homology"/>
<feature type="non-terminal residue" evidence="2">
    <location>
        <position position="1"/>
    </location>
</feature>
<evidence type="ECO:0000313" key="3">
    <source>
        <dbReference type="Proteomes" id="UP000324897"/>
    </source>
</evidence>
<keyword evidence="3" id="KW-1185">Reference proteome</keyword>
<dbReference type="OrthoDB" id="5835829at2759"/>
<dbReference type="Gramene" id="TVU39845">
    <property type="protein sequence ID" value="TVU39845"/>
    <property type="gene ID" value="EJB05_13287"/>
</dbReference>
<dbReference type="SUPFAM" id="SSF53756">
    <property type="entry name" value="UDP-Glycosyltransferase/glycogen phosphorylase"/>
    <property type="match status" value="1"/>
</dbReference>
<comment type="caution">
    <text evidence="2">The sequence shown here is derived from an EMBL/GenBank/DDBJ whole genome shotgun (WGS) entry which is preliminary data.</text>
</comment>
<dbReference type="EMBL" id="RWGY01000007">
    <property type="protein sequence ID" value="TVU39845.1"/>
    <property type="molecule type" value="Genomic_DNA"/>
</dbReference>
<organism evidence="2 3">
    <name type="scientific">Eragrostis curvula</name>
    <name type="common">weeping love grass</name>
    <dbReference type="NCBI Taxonomy" id="38414"/>
    <lineage>
        <taxon>Eukaryota</taxon>
        <taxon>Viridiplantae</taxon>
        <taxon>Streptophyta</taxon>
        <taxon>Embryophyta</taxon>
        <taxon>Tracheophyta</taxon>
        <taxon>Spermatophyta</taxon>
        <taxon>Magnoliopsida</taxon>
        <taxon>Liliopsida</taxon>
        <taxon>Poales</taxon>
        <taxon>Poaceae</taxon>
        <taxon>PACMAD clade</taxon>
        <taxon>Chloridoideae</taxon>
        <taxon>Eragrostideae</taxon>
        <taxon>Eragrostidinae</taxon>
        <taxon>Eragrostis</taxon>
    </lineage>
</organism>
<dbReference type="Gene3D" id="3.40.50.2000">
    <property type="entry name" value="Glycogen Phosphorylase B"/>
    <property type="match status" value="1"/>
</dbReference>